<keyword evidence="3 4" id="KW-0808">Transferase</keyword>
<dbReference type="PROSITE" id="PS00375">
    <property type="entry name" value="UDPGT"/>
    <property type="match status" value="1"/>
</dbReference>
<dbReference type="PANTHER" id="PTHR48043:SF159">
    <property type="entry name" value="EG:EG0003.4 PROTEIN-RELATED"/>
    <property type="match status" value="1"/>
</dbReference>
<dbReference type="OrthoDB" id="5835829at2759"/>
<evidence type="ECO:0000256" key="3">
    <source>
        <dbReference type="ARBA" id="ARBA00022679"/>
    </source>
</evidence>
<evidence type="ECO:0000313" key="7">
    <source>
        <dbReference type="EnsemblMetazoa" id="CPIJ007269-PA"/>
    </source>
</evidence>
<dbReference type="EnsemblMetazoa" id="CPIJ007269-RA">
    <property type="protein sequence ID" value="CPIJ007269-PA"/>
    <property type="gene ID" value="CPIJ007269"/>
</dbReference>
<dbReference type="GO" id="GO:0016020">
    <property type="term" value="C:membrane"/>
    <property type="evidence" value="ECO:0007669"/>
    <property type="project" value="UniProtKB-SubCell"/>
</dbReference>
<dbReference type="HOGENOM" id="CLU_012949_0_3_1"/>
<dbReference type="VEuPathDB" id="VectorBase:CQUJHB007754"/>
<dbReference type="KEGG" id="cqu:CpipJ_CPIJ007269"/>
<dbReference type="STRING" id="7176.B0WJC1"/>
<accession>B0WJC1</accession>
<organism>
    <name type="scientific">Culex quinquefasciatus</name>
    <name type="common">Southern house mosquito</name>
    <name type="synonym">Culex pungens</name>
    <dbReference type="NCBI Taxonomy" id="7176"/>
    <lineage>
        <taxon>Eukaryota</taxon>
        <taxon>Metazoa</taxon>
        <taxon>Ecdysozoa</taxon>
        <taxon>Arthropoda</taxon>
        <taxon>Hexapoda</taxon>
        <taxon>Insecta</taxon>
        <taxon>Pterygota</taxon>
        <taxon>Neoptera</taxon>
        <taxon>Endopterygota</taxon>
        <taxon>Diptera</taxon>
        <taxon>Nematocera</taxon>
        <taxon>Culicoidea</taxon>
        <taxon>Culicidae</taxon>
        <taxon>Culicinae</taxon>
        <taxon>Culicini</taxon>
        <taxon>Culex</taxon>
        <taxon>Culex</taxon>
    </lineage>
</organism>
<feature type="chain" id="PRO_5011325955" description="UDP-glucuronosyltransferase" evidence="5">
    <location>
        <begin position="20"/>
        <end position="493"/>
    </location>
</feature>
<evidence type="ECO:0000256" key="2">
    <source>
        <dbReference type="ARBA" id="ARBA00022676"/>
    </source>
</evidence>
<dbReference type="Proteomes" id="UP000002320">
    <property type="component" value="Unassembled WGS sequence"/>
</dbReference>
<dbReference type="AlphaFoldDB" id="B0WJC1"/>
<name>B0WJC1_CULQU</name>
<comment type="catalytic activity">
    <reaction evidence="5">
        <text>glucuronate acceptor + UDP-alpha-D-glucuronate = acceptor beta-D-glucuronoside + UDP + H(+)</text>
        <dbReference type="Rhea" id="RHEA:21032"/>
        <dbReference type="ChEBI" id="CHEBI:15378"/>
        <dbReference type="ChEBI" id="CHEBI:58052"/>
        <dbReference type="ChEBI" id="CHEBI:58223"/>
        <dbReference type="ChEBI" id="CHEBI:132367"/>
        <dbReference type="ChEBI" id="CHEBI:132368"/>
        <dbReference type="EC" id="2.4.1.17"/>
    </reaction>
</comment>
<evidence type="ECO:0000313" key="6">
    <source>
        <dbReference type="EMBL" id="EDS29056.1"/>
    </source>
</evidence>
<proteinExistence type="inferred from homology"/>
<comment type="similarity">
    <text evidence="1 4">Belongs to the UDP-glycosyltransferase family.</text>
</comment>
<dbReference type="CDD" id="cd03784">
    <property type="entry name" value="GT1_Gtf-like"/>
    <property type="match status" value="1"/>
</dbReference>
<evidence type="ECO:0000313" key="8">
    <source>
        <dbReference type="Proteomes" id="UP000002320"/>
    </source>
</evidence>
<keyword evidence="5" id="KW-0732">Signal</keyword>
<protein>
    <recommendedName>
        <fullName evidence="5">UDP-glucuronosyltransferase</fullName>
        <ecNumber evidence="5">2.4.1.17</ecNumber>
    </recommendedName>
</protein>
<sequence>MWQLSVVVLLAVATGSGFGANILHRALMYGLAAKGHNVTALSVDVEDNPPPDVHFIKIEGVYEALFEEDSEGLDFFAMGELGPFAMVSMFNEYMVSGCEVALRSEGVRTLVRYPDDFKFDVIINDFLLGPCLSALAQHKFGRPPYIGATAFHGLSSTAPLSGAYSYSGLIPHNEFDAPEGMSYTERFMNFLYNHWEEVSKSYQVYDKIDEMVRRINPDIPHVGQIEKDARIILLNSHPVVQYSEPAMPNVISVGGMQITEPKQLPDDLKSIVENAEQGVILFSLGTNVRSDLLGNDRVVEILNAMEQLPQYNFLWKFESDSMPMKIPKNVHIRKWIPQNDLLAHPNSKLFITHSGLLSTQEAIWHGVPIIGFPAFADQNRNINYCVQLGVARRLSLRKINSQDLVTAIRQIMTDQSYRDKMTQLSKLFRDQKESPLERAVWWVEWVLRNPAGSTVMQSNAVNIGWVSKYSLDVIVPLVMAAVVVLQLGPDCRK</sequence>
<gene>
    <name evidence="7" type="primary">6039148</name>
    <name evidence="6" type="ORF">CpipJ_CPIJ007269</name>
</gene>
<dbReference type="PANTHER" id="PTHR48043">
    <property type="entry name" value="EG:EG0003.4 PROTEIN-RELATED"/>
    <property type="match status" value="1"/>
</dbReference>
<dbReference type="EMBL" id="DS231958">
    <property type="protein sequence ID" value="EDS29056.1"/>
    <property type="molecule type" value="Genomic_DNA"/>
</dbReference>
<dbReference type="GO" id="GO:0015020">
    <property type="term" value="F:glucuronosyltransferase activity"/>
    <property type="evidence" value="ECO:0007669"/>
    <property type="project" value="UniProtKB-EC"/>
</dbReference>
<dbReference type="InterPro" id="IPR035595">
    <property type="entry name" value="UDP_glycos_trans_CS"/>
</dbReference>
<comment type="subcellular location">
    <subcellularLocation>
        <location evidence="5">Membrane</location>
        <topology evidence="5">Single-pass membrane protein</topology>
    </subcellularLocation>
</comment>
<dbReference type="InterPro" id="IPR050271">
    <property type="entry name" value="UDP-glycosyltransferase"/>
</dbReference>
<dbReference type="VEuPathDB" id="VectorBase:CPIJ007269"/>
<feature type="signal peptide" evidence="5">
    <location>
        <begin position="1"/>
        <end position="19"/>
    </location>
</feature>
<evidence type="ECO:0000256" key="1">
    <source>
        <dbReference type="ARBA" id="ARBA00009995"/>
    </source>
</evidence>
<evidence type="ECO:0000256" key="4">
    <source>
        <dbReference type="RuleBase" id="RU003718"/>
    </source>
</evidence>
<reference evidence="7" key="2">
    <citation type="submission" date="2021-02" db="UniProtKB">
        <authorList>
            <consortium name="EnsemblMetazoa"/>
        </authorList>
    </citation>
    <scope>IDENTIFICATION</scope>
    <source>
        <strain evidence="7">JHB</strain>
    </source>
</reference>
<reference evidence="6" key="1">
    <citation type="submission" date="2007-03" db="EMBL/GenBank/DDBJ databases">
        <title>Annotation of Culex pipiens quinquefasciatus.</title>
        <authorList>
            <consortium name="The Broad Institute Genome Sequencing Platform"/>
            <person name="Atkinson P.W."/>
            <person name="Hemingway J."/>
            <person name="Christensen B.M."/>
            <person name="Higgs S."/>
            <person name="Kodira C."/>
            <person name="Hannick L."/>
            <person name="Megy K."/>
            <person name="O'Leary S."/>
            <person name="Pearson M."/>
            <person name="Haas B.J."/>
            <person name="Mauceli E."/>
            <person name="Wortman J.R."/>
            <person name="Lee N.H."/>
            <person name="Guigo R."/>
            <person name="Stanke M."/>
            <person name="Alvarado L."/>
            <person name="Amedeo P."/>
            <person name="Antoine C.H."/>
            <person name="Arensburger P."/>
            <person name="Bidwell S.L."/>
            <person name="Crawford M."/>
            <person name="Camaro F."/>
            <person name="Devon K."/>
            <person name="Engels R."/>
            <person name="Hammond M."/>
            <person name="Howarth C."/>
            <person name="Koehrsen M."/>
            <person name="Lawson D."/>
            <person name="Montgomery P."/>
            <person name="Nene V."/>
            <person name="Nusbaum C."/>
            <person name="Puiu D."/>
            <person name="Romero-Severson J."/>
            <person name="Severson D.W."/>
            <person name="Shumway M."/>
            <person name="Sisk P."/>
            <person name="Stolte C."/>
            <person name="Zeng Q."/>
            <person name="Eisenstadt E."/>
            <person name="Fraser-Liggett C."/>
            <person name="Strausberg R."/>
            <person name="Galagan J."/>
            <person name="Birren B."/>
            <person name="Collins F.H."/>
        </authorList>
    </citation>
    <scope>NUCLEOTIDE SEQUENCE [LARGE SCALE GENOMIC DNA]</scope>
    <source>
        <strain evidence="6">JHB</strain>
    </source>
</reference>
<dbReference type="OMA" id="NHAYDAT"/>
<dbReference type="EC" id="2.4.1.17" evidence="5"/>
<dbReference type="InParanoid" id="B0WJC1"/>
<dbReference type="InterPro" id="IPR002213">
    <property type="entry name" value="UDP_glucos_trans"/>
</dbReference>
<dbReference type="Pfam" id="PF00201">
    <property type="entry name" value="UDPGT"/>
    <property type="match status" value="1"/>
</dbReference>
<dbReference type="FunFam" id="3.40.50.2000:FF:000021">
    <property type="entry name" value="UDP-glucuronosyltransferase"/>
    <property type="match status" value="1"/>
</dbReference>
<keyword evidence="8" id="KW-1185">Reference proteome</keyword>
<dbReference type="SUPFAM" id="SSF53756">
    <property type="entry name" value="UDP-Glycosyltransferase/glycogen phosphorylase"/>
    <property type="match status" value="1"/>
</dbReference>
<keyword evidence="2 4" id="KW-0328">Glycosyltransferase</keyword>
<evidence type="ECO:0000256" key="5">
    <source>
        <dbReference type="RuleBase" id="RU362059"/>
    </source>
</evidence>
<dbReference type="Gene3D" id="3.40.50.2000">
    <property type="entry name" value="Glycogen Phosphorylase B"/>
    <property type="match status" value="1"/>
</dbReference>
<dbReference type="eggNOG" id="KOG1192">
    <property type="taxonomic scope" value="Eukaryota"/>
</dbReference>